<evidence type="ECO:0000313" key="1">
    <source>
        <dbReference type="EMBL" id="KAG7458806.1"/>
    </source>
</evidence>
<protein>
    <submittedName>
        <fullName evidence="1">Uncharacterized protein</fullName>
    </submittedName>
</protein>
<keyword evidence="2" id="KW-1185">Reference proteome</keyword>
<evidence type="ECO:0000313" key="2">
    <source>
        <dbReference type="Proteomes" id="UP001046870"/>
    </source>
</evidence>
<dbReference type="EMBL" id="JAFDVH010000020">
    <property type="protein sequence ID" value="KAG7458806.1"/>
    <property type="molecule type" value="Genomic_DNA"/>
</dbReference>
<comment type="caution">
    <text evidence="1">The sequence shown here is derived from an EMBL/GenBank/DDBJ whole genome shotgun (WGS) entry which is preliminary data.</text>
</comment>
<name>A0A9D3T2U5_MEGAT</name>
<dbReference type="AlphaFoldDB" id="A0A9D3T2U5"/>
<dbReference type="Proteomes" id="UP001046870">
    <property type="component" value="Chromosome 20"/>
</dbReference>
<organism evidence="1 2">
    <name type="scientific">Megalops atlanticus</name>
    <name type="common">Tarpon</name>
    <name type="synonym">Clupea gigantea</name>
    <dbReference type="NCBI Taxonomy" id="7932"/>
    <lineage>
        <taxon>Eukaryota</taxon>
        <taxon>Metazoa</taxon>
        <taxon>Chordata</taxon>
        <taxon>Craniata</taxon>
        <taxon>Vertebrata</taxon>
        <taxon>Euteleostomi</taxon>
        <taxon>Actinopterygii</taxon>
        <taxon>Neopterygii</taxon>
        <taxon>Teleostei</taxon>
        <taxon>Elopiformes</taxon>
        <taxon>Megalopidae</taxon>
        <taxon>Megalops</taxon>
    </lineage>
</organism>
<reference evidence="1" key="1">
    <citation type="submission" date="2021-01" db="EMBL/GenBank/DDBJ databases">
        <authorList>
            <person name="Zahm M."/>
            <person name="Roques C."/>
            <person name="Cabau C."/>
            <person name="Klopp C."/>
            <person name="Donnadieu C."/>
            <person name="Jouanno E."/>
            <person name="Lampietro C."/>
            <person name="Louis A."/>
            <person name="Herpin A."/>
            <person name="Echchiki A."/>
            <person name="Berthelot C."/>
            <person name="Parey E."/>
            <person name="Roest-Crollius H."/>
            <person name="Braasch I."/>
            <person name="Postlethwait J."/>
            <person name="Bobe J."/>
            <person name="Montfort J."/>
            <person name="Bouchez O."/>
            <person name="Begum T."/>
            <person name="Mejri S."/>
            <person name="Adams A."/>
            <person name="Chen W.-J."/>
            <person name="Guiguen Y."/>
        </authorList>
    </citation>
    <scope>NUCLEOTIDE SEQUENCE</scope>
    <source>
        <strain evidence="1">YG-15Mar2019-1</strain>
        <tissue evidence="1">Brain</tissue>
    </source>
</reference>
<accession>A0A9D3T2U5</accession>
<proteinExistence type="predicted"/>
<gene>
    <name evidence="1" type="ORF">MATL_G00224540</name>
</gene>
<sequence>MLTCKWVCYSGTAPAWIPRSDTDSCAEGAPARDSLTPGRAARARLCVSFGKELAGAYEVCWIDAVICPED</sequence>